<accession>A0AAV6MLS0</accession>
<keyword evidence="2" id="KW-1185">Reference proteome</keyword>
<gene>
    <name evidence="1" type="ORF">SDJN03_19261</name>
</gene>
<organism evidence="1 2">
    <name type="scientific">Cucurbita argyrosperma subsp. sororia</name>
    <dbReference type="NCBI Taxonomy" id="37648"/>
    <lineage>
        <taxon>Eukaryota</taxon>
        <taxon>Viridiplantae</taxon>
        <taxon>Streptophyta</taxon>
        <taxon>Embryophyta</taxon>
        <taxon>Tracheophyta</taxon>
        <taxon>Spermatophyta</taxon>
        <taxon>Magnoliopsida</taxon>
        <taxon>eudicotyledons</taxon>
        <taxon>Gunneridae</taxon>
        <taxon>Pentapetalae</taxon>
        <taxon>rosids</taxon>
        <taxon>fabids</taxon>
        <taxon>Cucurbitales</taxon>
        <taxon>Cucurbitaceae</taxon>
        <taxon>Cucurbiteae</taxon>
        <taxon>Cucurbita</taxon>
    </lineage>
</organism>
<reference evidence="1 2" key="1">
    <citation type="journal article" date="2021" name="Hortic Res">
        <title>The domestication of Cucurbita argyrosperma as revealed by the genome of its wild relative.</title>
        <authorList>
            <person name="Barrera-Redondo J."/>
            <person name="Sanchez-de la Vega G."/>
            <person name="Aguirre-Liguori J.A."/>
            <person name="Castellanos-Morales G."/>
            <person name="Gutierrez-Guerrero Y.T."/>
            <person name="Aguirre-Dugua X."/>
            <person name="Aguirre-Planter E."/>
            <person name="Tenaillon M.I."/>
            <person name="Lira-Saade R."/>
            <person name="Eguiarte L.E."/>
        </authorList>
    </citation>
    <scope>NUCLEOTIDE SEQUENCE [LARGE SCALE GENOMIC DNA]</scope>
    <source>
        <strain evidence="1">JBR-2021</strain>
    </source>
</reference>
<dbReference type="Proteomes" id="UP000685013">
    <property type="component" value="Chromosome 13"/>
</dbReference>
<evidence type="ECO:0000313" key="1">
    <source>
        <dbReference type="EMBL" id="KAG6583329.1"/>
    </source>
</evidence>
<evidence type="ECO:0000313" key="2">
    <source>
        <dbReference type="Proteomes" id="UP000685013"/>
    </source>
</evidence>
<name>A0AAV6MLS0_9ROSI</name>
<dbReference type="AlphaFoldDB" id="A0AAV6MLS0"/>
<sequence>MVALSLPPHLHSHSSLARMQAIISNSKGIGVGMVKGADCMRMPVVRLLVKDIPVLIAIDQNDKWFTFSEYEEPVTVRSTPPIRC</sequence>
<comment type="caution">
    <text evidence="1">The sequence shown here is derived from an EMBL/GenBank/DDBJ whole genome shotgun (WGS) entry which is preliminary data.</text>
</comment>
<feature type="non-terminal residue" evidence="1">
    <location>
        <position position="1"/>
    </location>
</feature>
<proteinExistence type="predicted"/>
<dbReference type="EMBL" id="JAGKQH010000013">
    <property type="protein sequence ID" value="KAG6583329.1"/>
    <property type="molecule type" value="Genomic_DNA"/>
</dbReference>
<protein>
    <submittedName>
        <fullName evidence="1">Uncharacterized protein</fullName>
    </submittedName>
</protein>